<dbReference type="EMBL" id="QJKJ01000636">
    <property type="protein sequence ID" value="RDY11464.1"/>
    <property type="molecule type" value="Genomic_DNA"/>
</dbReference>
<dbReference type="PANTHER" id="PTHR33223:SF3">
    <property type="match status" value="1"/>
</dbReference>
<feature type="non-terminal residue" evidence="2">
    <location>
        <position position="1"/>
    </location>
</feature>
<dbReference type="Proteomes" id="UP000257109">
    <property type="component" value="Unassembled WGS sequence"/>
</dbReference>
<dbReference type="OrthoDB" id="1689420at2759"/>
<proteinExistence type="predicted"/>
<evidence type="ECO:0000313" key="3">
    <source>
        <dbReference type="Proteomes" id="UP000257109"/>
    </source>
</evidence>
<dbReference type="AlphaFoldDB" id="A0A371I934"/>
<evidence type="ECO:0000313" key="2">
    <source>
        <dbReference type="EMBL" id="RDY11464.1"/>
    </source>
</evidence>
<feature type="domain" description="Retrotransposon gag" evidence="1">
    <location>
        <begin position="33"/>
        <end position="86"/>
    </location>
</feature>
<name>A0A371I934_MUCPR</name>
<comment type="caution">
    <text evidence="2">The sequence shown here is derived from an EMBL/GenBank/DDBJ whole genome shotgun (WGS) entry which is preliminary data.</text>
</comment>
<evidence type="ECO:0000259" key="1">
    <source>
        <dbReference type="Pfam" id="PF03732"/>
    </source>
</evidence>
<gene>
    <name evidence="2" type="ORF">CR513_03872</name>
</gene>
<protein>
    <recommendedName>
        <fullName evidence="1">Retrotransposon gag domain-containing protein</fullName>
    </recommendedName>
</protein>
<accession>A0A371I934</accession>
<dbReference type="InterPro" id="IPR005162">
    <property type="entry name" value="Retrotrans_gag_dom"/>
</dbReference>
<organism evidence="2 3">
    <name type="scientific">Mucuna pruriens</name>
    <name type="common">Velvet bean</name>
    <name type="synonym">Dolichos pruriens</name>
    <dbReference type="NCBI Taxonomy" id="157652"/>
    <lineage>
        <taxon>Eukaryota</taxon>
        <taxon>Viridiplantae</taxon>
        <taxon>Streptophyta</taxon>
        <taxon>Embryophyta</taxon>
        <taxon>Tracheophyta</taxon>
        <taxon>Spermatophyta</taxon>
        <taxon>Magnoliopsida</taxon>
        <taxon>eudicotyledons</taxon>
        <taxon>Gunneridae</taxon>
        <taxon>Pentapetalae</taxon>
        <taxon>rosids</taxon>
        <taxon>fabids</taxon>
        <taxon>Fabales</taxon>
        <taxon>Fabaceae</taxon>
        <taxon>Papilionoideae</taxon>
        <taxon>50 kb inversion clade</taxon>
        <taxon>NPAAA clade</taxon>
        <taxon>indigoferoid/millettioid clade</taxon>
        <taxon>Phaseoleae</taxon>
        <taxon>Mucuna</taxon>
    </lineage>
</organism>
<sequence length="231" mass="26015">MSIFGYFLRAMHHQQFSFQHLGGYEAHVPREVLPASKTMTIRKEIYGIRQYSRETLHEYWERLNKLCATSPHHQISEKFLIQYFYQDLMMMDRSMIDATSGGAVMDKTLVAARHLISNMACNMQQFGTRGATTSQMVNEVGAIHNLTLGNQLTELTSLVRQLAIDQHQSSAVVRVCGIWTSMEHPTDMCPTLQETDTTVRTVATTESAITMQLTISGPNKAVDNKQLGLSA</sequence>
<dbReference type="Pfam" id="PF03732">
    <property type="entry name" value="Retrotrans_gag"/>
    <property type="match status" value="1"/>
</dbReference>
<reference evidence="2" key="1">
    <citation type="submission" date="2018-05" db="EMBL/GenBank/DDBJ databases">
        <title>Draft genome of Mucuna pruriens seed.</title>
        <authorList>
            <person name="Nnadi N.E."/>
            <person name="Vos R."/>
            <person name="Hasami M.H."/>
            <person name="Devisetty U.K."/>
            <person name="Aguiy J.C."/>
        </authorList>
    </citation>
    <scope>NUCLEOTIDE SEQUENCE [LARGE SCALE GENOMIC DNA]</scope>
    <source>
        <strain evidence="2">JCA_2017</strain>
    </source>
</reference>
<dbReference type="PANTHER" id="PTHR33223">
    <property type="entry name" value="CCHC-TYPE DOMAIN-CONTAINING PROTEIN"/>
    <property type="match status" value="1"/>
</dbReference>
<keyword evidence="3" id="KW-1185">Reference proteome</keyword>